<name>W2TTX1_NECAM</name>
<dbReference type="OrthoDB" id="9990982at2759"/>
<dbReference type="PROSITE" id="PS51220">
    <property type="entry name" value="NIDO"/>
    <property type="match status" value="1"/>
</dbReference>
<evidence type="ECO:0000259" key="1">
    <source>
        <dbReference type="PROSITE" id="PS51220"/>
    </source>
</evidence>
<feature type="domain" description="NIDO" evidence="1">
    <location>
        <begin position="1"/>
        <end position="87"/>
    </location>
</feature>
<dbReference type="Proteomes" id="UP000053676">
    <property type="component" value="Unassembled WGS sequence"/>
</dbReference>
<protein>
    <recommendedName>
        <fullName evidence="1">NIDO domain-containing protein</fullName>
    </recommendedName>
</protein>
<proteinExistence type="predicted"/>
<evidence type="ECO:0000313" key="2">
    <source>
        <dbReference type="EMBL" id="ETN85094.1"/>
    </source>
</evidence>
<dbReference type="STRING" id="51031.W2TTX1"/>
<gene>
    <name evidence="2" type="ORF">NECAME_06560</name>
</gene>
<organism evidence="2 3">
    <name type="scientific">Necator americanus</name>
    <name type="common">Human hookworm</name>
    <dbReference type="NCBI Taxonomy" id="51031"/>
    <lineage>
        <taxon>Eukaryota</taxon>
        <taxon>Metazoa</taxon>
        <taxon>Ecdysozoa</taxon>
        <taxon>Nematoda</taxon>
        <taxon>Chromadorea</taxon>
        <taxon>Rhabditida</taxon>
        <taxon>Rhabditina</taxon>
        <taxon>Rhabditomorpha</taxon>
        <taxon>Strongyloidea</taxon>
        <taxon>Ancylostomatidae</taxon>
        <taxon>Bunostominae</taxon>
        <taxon>Necator</taxon>
    </lineage>
</organism>
<dbReference type="GO" id="GO:0007160">
    <property type="term" value="P:cell-matrix adhesion"/>
    <property type="evidence" value="ECO:0007669"/>
    <property type="project" value="InterPro"/>
</dbReference>
<dbReference type="KEGG" id="nai:NECAME_06560"/>
<dbReference type="InterPro" id="IPR003886">
    <property type="entry name" value="NIDO_dom"/>
</dbReference>
<dbReference type="AlphaFoldDB" id="W2TTX1"/>
<keyword evidence="3" id="KW-1185">Reference proteome</keyword>
<dbReference type="EMBL" id="KI657808">
    <property type="protein sequence ID" value="ETN85094.1"/>
    <property type="molecule type" value="Genomic_DNA"/>
</dbReference>
<accession>W2TTX1</accession>
<sequence length="87" mass="9364">MIVTWDGIQNKEQDGGATFQARYTPKILALASDGMITYALMQFLKLPWSASGGIYAQSGFTMPDGRYQSNTNSGGPDVKELVGISKA</sequence>
<evidence type="ECO:0000313" key="3">
    <source>
        <dbReference type="Proteomes" id="UP000053676"/>
    </source>
</evidence>
<reference evidence="3" key="1">
    <citation type="journal article" date="2014" name="Nat. Genet.">
        <title>Genome of the human hookworm Necator americanus.</title>
        <authorList>
            <person name="Tang Y.T."/>
            <person name="Gao X."/>
            <person name="Rosa B.A."/>
            <person name="Abubucker S."/>
            <person name="Hallsworth-Pepin K."/>
            <person name="Martin J."/>
            <person name="Tyagi R."/>
            <person name="Heizer E."/>
            <person name="Zhang X."/>
            <person name="Bhonagiri-Palsikar V."/>
            <person name="Minx P."/>
            <person name="Warren W.C."/>
            <person name="Wang Q."/>
            <person name="Zhan B."/>
            <person name="Hotez P.J."/>
            <person name="Sternberg P.W."/>
            <person name="Dougall A."/>
            <person name="Gaze S.T."/>
            <person name="Mulvenna J."/>
            <person name="Sotillo J."/>
            <person name="Ranganathan S."/>
            <person name="Rabelo E.M."/>
            <person name="Wilson R.K."/>
            <person name="Felgner P.L."/>
            <person name="Bethony J."/>
            <person name="Hawdon J.M."/>
            <person name="Gasser R.B."/>
            <person name="Loukas A."/>
            <person name="Mitreva M."/>
        </authorList>
    </citation>
    <scope>NUCLEOTIDE SEQUENCE [LARGE SCALE GENOMIC DNA]</scope>
</reference>